<gene>
    <name evidence="2" type="ORF">ACFO8Q_16930</name>
</gene>
<keyword evidence="1" id="KW-0472">Membrane</keyword>
<keyword evidence="3" id="KW-1185">Reference proteome</keyword>
<organism evidence="2 3">
    <name type="scientific">Effusibacillus consociatus</name>
    <dbReference type="NCBI Taxonomy" id="1117041"/>
    <lineage>
        <taxon>Bacteria</taxon>
        <taxon>Bacillati</taxon>
        <taxon>Bacillota</taxon>
        <taxon>Bacilli</taxon>
        <taxon>Bacillales</taxon>
        <taxon>Alicyclobacillaceae</taxon>
        <taxon>Effusibacillus</taxon>
    </lineage>
</organism>
<reference evidence="3" key="1">
    <citation type="journal article" date="2019" name="Int. J. Syst. Evol. Microbiol.">
        <title>The Global Catalogue of Microorganisms (GCM) 10K type strain sequencing project: providing services to taxonomists for standard genome sequencing and annotation.</title>
        <authorList>
            <consortium name="The Broad Institute Genomics Platform"/>
            <consortium name="The Broad Institute Genome Sequencing Center for Infectious Disease"/>
            <person name="Wu L."/>
            <person name="Ma J."/>
        </authorList>
    </citation>
    <scope>NUCLEOTIDE SEQUENCE [LARGE SCALE GENOMIC DNA]</scope>
    <source>
        <strain evidence="3">WYCCWR 12678</strain>
    </source>
</reference>
<evidence type="ECO:0000313" key="2">
    <source>
        <dbReference type="EMBL" id="MFC4769022.1"/>
    </source>
</evidence>
<comment type="caution">
    <text evidence="2">The sequence shown here is derived from an EMBL/GenBank/DDBJ whole genome shotgun (WGS) entry which is preliminary data.</text>
</comment>
<dbReference type="EMBL" id="JBHSHC010000115">
    <property type="protein sequence ID" value="MFC4769022.1"/>
    <property type="molecule type" value="Genomic_DNA"/>
</dbReference>
<accession>A0ABV9Q6Y5</accession>
<evidence type="ECO:0000313" key="3">
    <source>
        <dbReference type="Proteomes" id="UP001596002"/>
    </source>
</evidence>
<dbReference type="RefSeq" id="WP_380027068.1">
    <property type="nucleotide sequence ID" value="NZ_JBHSHC010000115.1"/>
</dbReference>
<sequence>MRTFVTEPVVLAMFGELLQPSSPVRYLFPLSSIKELHLLLNETLSSDDEEQTVIRSNIENLIAFFENPFVNKKIDQCSFAPWAISKPIIYHELVTFQVVNAVDTAAYGEEFDPIETELILLAMKENVPLLIEDPSIQERIVESDLPMQVFDVADFEFALEEDLTGGTPASDRTETENHTLPAVIFGGFLLILVSAVAISFFR</sequence>
<proteinExistence type="predicted"/>
<dbReference type="Proteomes" id="UP001596002">
    <property type="component" value="Unassembled WGS sequence"/>
</dbReference>
<protein>
    <submittedName>
        <fullName evidence="2">ADP-heptose synthase</fullName>
    </submittedName>
</protein>
<name>A0ABV9Q6Y5_9BACL</name>
<keyword evidence="1" id="KW-1133">Transmembrane helix</keyword>
<feature type="transmembrane region" description="Helical" evidence="1">
    <location>
        <begin position="180"/>
        <end position="201"/>
    </location>
</feature>
<keyword evidence="1" id="KW-0812">Transmembrane</keyword>
<evidence type="ECO:0000256" key="1">
    <source>
        <dbReference type="SAM" id="Phobius"/>
    </source>
</evidence>